<keyword evidence="2" id="KW-1185">Reference proteome</keyword>
<comment type="caution">
    <text evidence="1">The sequence shown here is derived from an EMBL/GenBank/DDBJ whole genome shotgun (WGS) entry which is preliminary data.</text>
</comment>
<evidence type="ECO:0000313" key="2">
    <source>
        <dbReference type="Proteomes" id="UP000805193"/>
    </source>
</evidence>
<proteinExistence type="predicted"/>
<evidence type="ECO:0000313" key="1">
    <source>
        <dbReference type="EMBL" id="KAG0433232.1"/>
    </source>
</evidence>
<dbReference type="Proteomes" id="UP000805193">
    <property type="component" value="Unassembled WGS sequence"/>
</dbReference>
<gene>
    <name evidence="1" type="ORF">HPB47_020083</name>
</gene>
<organism evidence="1 2">
    <name type="scientific">Ixodes persulcatus</name>
    <name type="common">Taiga tick</name>
    <dbReference type="NCBI Taxonomy" id="34615"/>
    <lineage>
        <taxon>Eukaryota</taxon>
        <taxon>Metazoa</taxon>
        <taxon>Ecdysozoa</taxon>
        <taxon>Arthropoda</taxon>
        <taxon>Chelicerata</taxon>
        <taxon>Arachnida</taxon>
        <taxon>Acari</taxon>
        <taxon>Parasitiformes</taxon>
        <taxon>Ixodida</taxon>
        <taxon>Ixodoidea</taxon>
        <taxon>Ixodidae</taxon>
        <taxon>Ixodinae</taxon>
        <taxon>Ixodes</taxon>
    </lineage>
</organism>
<accession>A0AC60QGJ1</accession>
<dbReference type="EMBL" id="JABSTQ010009073">
    <property type="protein sequence ID" value="KAG0433232.1"/>
    <property type="molecule type" value="Genomic_DNA"/>
</dbReference>
<reference evidence="1 2" key="1">
    <citation type="journal article" date="2020" name="Cell">
        <title>Large-Scale Comparative Analyses of Tick Genomes Elucidate Their Genetic Diversity and Vector Capacities.</title>
        <authorList>
            <consortium name="Tick Genome and Microbiome Consortium (TIGMIC)"/>
            <person name="Jia N."/>
            <person name="Wang J."/>
            <person name="Shi W."/>
            <person name="Du L."/>
            <person name="Sun Y."/>
            <person name="Zhan W."/>
            <person name="Jiang J.F."/>
            <person name="Wang Q."/>
            <person name="Zhang B."/>
            <person name="Ji P."/>
            <person name="Bell-Sakyi L."/>
            <person name="Cui X.M."/>
            <person name="Yuan T.T."/>
            <person name="Jiang B.G."/>
            <person name="Yang W.F."/>
            <person name="Lam T.T."/>
            <person name="Chang Q.C."/>
            <person name="Ding S.J."/>
            <person name="Wang X.J."/>
            <person name="Zhu J.G."/>
            <person name="Ruan X.D."/>
            <person name="Zhao L."/>
            <person name="Wei J.T."/>
            <person name="Ye R.Z."/>
            <person name="Que T.C."/>
            <person name="Du C.H."/>
            <person name="Zhou Y.H."/>
            <person name="Cheng J.X."/>
            <person name="Dai P.F."/>
            <person name="Guo W.B."/>
            <person name="Han X.H."/>
            <person name="Huang E.J."/>
            <person name="Li L.F."/>
            <person name="Wei W."/>
            <person name="Gao Y.C."/>
            <person name="Liu J.Z."/>
            <person name="Shao H.Z."/>
            <person name="Wang X."/>
            <person name="Wang C.C."/>
            <person name="Yang T.C."/>
            <person name="Huo Q.B."/>
            <person name="Li W."/>
            <person name="Chen H.Y."/>
            <person name="Chen S.E."/>
            <person name="Zhou L.G."/>
            <person name="Ni X.B."/>
            <person name="Tian J.H."/>
            <person name="Sheng Y."/>
            <person name="Liu T."/>
            <person name="Pan Y.S."/>
            <person name="Xia L.Y."/>
            <person name="Li J."/>
            <person name="Zhao F."/>
            <person name="Cao W.C."/>
        </authorList>
    </citation>
    <scope>NUCLEOTIDE SEQUENCE [LARGE SCALE GENOMIC DNA]</scope>
    <source>
        <strain evidence="1">Iper-2018</strain>
    </source>
</reference>
<sequence>MELVCEEGLGSLWTSPSGQDTLSEGGTAHKATDALFCLGEQEVAPPLASSHGQPPPSSRGDAATGSASNSLKRARAYTYFSQSKELEDRNSSSPDSPGDKSGGVLCKGPVETRLSPESPEAGSPAGEPKGGKASSRTEPVVAIGPEFCSPAHFSGFQVITQAASGRPASLIDPSSDIRLDAFRPGFAADKFPRQLQTRDDREPKAPHIGSRRPLPPEEK</sequence>
<name>A0AC60QGJ1_IXOPE</name>
<protein>
    <submittedName>
        <fullName evidence="1">Uncharacterized protein</fullName>
    </submittedName>
</protein>